<dbReference type="Gene3D" id="3.40.50.720">
    <property type="entry name" value="NAD(P)-binding Rossmann-like Domain"/>
    <property type="match status" value="1"/>
</dbReference>
<evidence type="ECO:0000259" key="3">
    <source>
        <dbReference type="Pfam" id="PF08240"/>
    </source>
</evidence>
<feature type="domain" description="Alcohol dehydrogenase-like C-terminal" evidence="2">
    <location>
        <begin position="169"/>
        <end position="294"/>
    </location>
</feature>
<dbReference type="STRING" id="401562.NS365_16960"/>
<reference evidence="4 5" key="1">
    <citation type="journal article" date="2016" name="Front. Microbiol.">
        <title>Genomic Resource of Rice Seed Associated Bacteria.</title>
        <authorList>
            <person name="Midha S."/>
            <person name="Bansal K."/>
            <person name="Sharma S."/>
            <person name="Kumar N."/>
            <person name="Patil P.P."/>
            <person name="Chaudhry V."/>
            <person name="Patil P.B."/>
        </authorList>
    </citation>
    <scope>NUCLEOTIDE SEQUENCE [LARGE SCALE GENOMIC DNA]</scope>
    <source>
        <strain evidence="4 5">NS226</strain>
    </source>
</reference>
<dbReference type="GO" id="GO:0016491">
    <property type="term" value="F:oxidoreductase activity"/>
    <property type="evidence" value="ECO:0007669"/>
    <property type="project" value="UniProtKB-KW"/>
</dbReference>
<dbReference type="Pfam" id="PF00107">
    <property type="entry name" value="ADH_zinc_N"/>
    <property type="match status" value="1"/>
</dbReference>
<evidence type="ECO:0000259" key="2">
    <source>
        <dbReference type="Pfam" id="PF00107"/>
    </source>
</evidence>
<accession>A0A175RAZ2</accession>
<dbReference type="PANTHER" id="PTHR43401:SF3">
    <property type="entry name" value="L-GALACTONATE-5-DEHYDROGENASE"/>
    <property type="match status" value="1"/>
</dbReference>
<dbReference type="RefSeq" id="WP_058634905.1">
    <property type="nucleotide sequence ID" value="NZ_LDPZ01000020.1"/>
</dbReference>
<dbReference type="InterPro" id="IPR013149">
    <property type="entry name" value="ADH-like_C"/>
</dbReference>
<dbReference type="SUPFAM" id="SSF51735">
    <property type="entry name" value="NAD(P)-binding Rossmann-fold domains"/>
    <property type="match status" value="1"/>
</dbReference>
<keyword evidence="1" id="KW-0560">Oxidoreductase</keyword>
<dbReference type="EMBL" id="LDPZ01000020">
    <property type="protein sequence ID" value="KTQ95774.1"/>
    <property type="molecule type" value="Genomic_DNA"/>
</dbReference>
<organism evidence="4 5">
    <name type="scientific">Aureimonas ureilytica</name>
    <dbReference type="NCBI Taxonomy" id="401562"/>
    <lineage>
        <taxon>Bacteria</taxon>
        <taxon>Pseudomonadati</taxon>
        <taxon>Pseudomonadota</taxon>
        <taxon>Alphaproteobacteria</taxon>
        <taxon>Hyphomicrobiales</taxon>
        <taxon>Aurantimonadaceae</taxon>
        <taxon>Aureimonas</taxon>
    </lineage>
</organism>
<name>A0A175RAZ2_9HYPH</name>
<dbReference type="CDD" id="cd08261">
    <property type="entry name" value="Zn_ADH7"/>
    <property type="match status" value="1"/>
</dbReference>
<evidence type="ECO:0000256" key="1">
    <source>
        <dbReference type="ARBA" id="ARBA00023002"/>
    </source>
</evidence>
<proteinExistence type="predicted"/>
<protein>
    <submittedName>
        <fullName evidence="4">Dehydrogenase</fullName>
    </submittedName>
</protein>
<dbReference type="SUPFAM" id="SSF50129">
    <property type="entry name" value="GroES-like"/>
    <property type="match status" value="1"/>
</dbReference>
<dbReference type="PATRIC" id="fig|401562.3.peg.1516"/>
<sequence>MLTITCETPGRLITETREKPARAEGEVLVRVRRIGVCGTDLHIFSGNQPYLAYPRVMGHELAGTVEEAPEGSTLSTGDAVYIIPYLSCGECHACRKGKTNCCSRIQVLGVHRDGGMTEYLSLPERFVCKAEGISLDQAAMVEFLAIGAHAVRRGAVENGQAVLVVGAGPIGIAVAIFARLRGARVVMLDTREDRLAFARANLGVAETVKAGEGDRERLSELTSGDFFDVVFDATGSPKAMERGFSLVGHGGAYVLVSIVASDISFNDPEFHKRETTLLGSRNATPEDFETVVAALRAGDVPSDALLTHGMALSEVPERFAGLLDPAAGVIKAMVRID</sequence>
<evidence type="ECO:0000313" key="5">
    <source>
        <dbReference type="Proteomes" id="UP000078272"/>
    </source>
</evidence>
<dbReference type="InterPro" id="IPR036291">
    <property type="entry name" value="NAD(P)-bd_dom_sf"/>
</dbReference>
<dbReference type="InterPro" id="IPR011032">
    <property type="entry name" value="GroES-like_sf"/>
</dbReference>
<dbReference type="AlphaFoldDB" id="A0A175RAZ2"/>
<feature type="domain" description="Alcohol dehydrogenase-like N-terminal" evidence="3">
    <location>
        <begin position="24"/>
        <end position="130"/>
    </location>
</feature>
<evidence type="ECO:0000313" key="4">
    <source>
        <dbReference type="EMBL" id="KTQ95774.1"/>
    </source>
</evidence>
<dbReference type="InterPro" id="IPR050129">
    <property type="entry name" value="Zn_alcohol_dh"/>
</dbReference>
<dbReference type="Pfam" id="PF08240">
    <property type="entry name" value="ADH_N"/>
    <property type="match status" value="1"/>
</dbReference>
<comment type="caution">
    <text evidence="4">The sequence shown here is derived from an EMBL/GenBank/DDBJ whole genome shotgun (WGS) entry which is preliminary data.</text>
</comment>
<dbReference type="InterPro" id="IPR013154">
    <property type="entry name" value="ADH-like_N"/>
</dbReference>
<dbReference type="Gene3D" id="3.90.180.10">
    <property type="entry name" value="Medium-chain alcohol dehydrogenases, catalytic domain"/>
    <property type="match status" value="1"/>
</dbReference>
<dbReference type="PANTHER" id="PTHR43401">
    <property type="entry name" value="L-THREONINE 3-DEHYDROGENASE"/>
    <property type="match status" value="1"/>
</dbReference>
<gene>
    <name evidence="4" type="ORF">NS226_10205</name>
</gene>
<dbReference type="Proteomes" id="UP000078272">
    <property type="component" value="Unassembled WGS sequence"/>
</dbReference>
<dbReference type="OrthoDB" id="9809185at2"/>